<proteinExistence type="predicted"/>
<accession>A0A5N4D6J9</accession>
<sequence length="640" mass="68753">MSKGLNMRKKYFDRFSWDLCALATRAWFPGTNGLRPPEGLVPVWLLPRLASKGAAEAGKRLSSLSVAKDGCGRSRQVTSPRPAVSWGCATWVNVHTPFSPASFGEEPFLSTSARPSLLEPGRQLAHDYRPEPGQARCQVCRPTQLGHFCGLLLTPTGPSQPLYLTVLLHQAGQPRGWGPKDGPHRAPVCCSTNQHRSGGHGTRETRRAFRGHQMDAETGSTGGADVLGENAGQRRTELGWWLPKGPQRSLRPAWGSSTLFCIGLDKTLQALQVTSQSAVKAQKWPQTTCLAFTHLQCSAGFSTLGTAGDPPWGSASAGLGRIQESAFLPRPQVMLPANLLAGTPLLVQASHECPCDDTTSPATPDAGRNPLGSSICPLELTAGHFPNKLGSSHFCILSTRPGPGEARTGAKMNSLSLARVSLGAASSRSTTETWWQPRTGAPLGQGPTEEPLLWGERPHCKAVEKGPQPDGMSKVTSGGHLPLLGSQADALVRTSVYSTGRAAVHWAARPDSQWLRVHLGVRQIQSSRSQARGPTHPTQESPFFVKSSRCPGAHPRGPRPGAPLTLLEALLFPRGLAERGRRDEDEPALGHVHGLQVLHHALQVRNVLLQGDVLLGVLVCLGGMWMLQPKGRIVMWMTGR</sequence>
<dbReference type="EMBL" id="JWIN03000015">
    <property type="protein sequence ID" value="KAB1266768.1"/>
    <property type="molecule type" value="Genomic_DNA"/>
</dbReference>
<evidence type="ECO:0000313" key="2">
    <source>
        <dbReference type="Proteomes" id="UP000299084"/>
    </source>
</evidence>
<protein>
    <submittedName>
        <fullName evidence="1">Uncharacterized protein</fullName>
    </submittedName>
</protein>
<organism evidence="1 2">
    <name type="scientific">Camelus dromedarius</name>
    <name type="common">Dromedary</name>
    <name type="synonym">Arabian camel</name>
    <dbReference type="NCBI Taxonomy" id="9838"/>
    <lineage>
        <taxon>Eukaryota</taxon>
        <taxon>Metazoa</taxon>
        <taxon>Chordata</taxon>
        <taxon>Craniata</taxon>
        <taxon>Vertebrata</taxon>
        <taxon>Euteleostomi</taxon>
        <taxon>Mammalia</taxon>
        <taxon>Eutheria</taxon>
        <taxon>Laurasiatheria</taxon>
        <taxon>Artiodactyla</taxon>
        <taxon>Tylopoda</taxon>
        <taxon>Camelidae</taxon>
        <taxon>Camelus</taxon>
    </lineage>
</organism>
<gene>
    <name evidence="1" type="ORF">Cadr_000017748</name>
</gene>
<name>A0A5N4D6J9_CAMDR</name>
<keyword evidence="2" id="KW-1185">Reference proteome</keyword>
<dbReference type="AlphaFoldDB" id="A0A5N4D6J9"/>
<comment type="caution">
    <text evidence="1">The sequence shown here is derived from an EMBL/GenBank/DDBJ whole genome shotgun (WGS) entry which is preliminary data.</text>
</comment>
<reference evidence="1 2" key="1">
    <citation type="journal article" date="2019" name="Mol. Ecol. Resour.">
        <title>Improving Illumina assemblies with Hi-C and long reads: an example with the North African dromedary.</title>
        <authorList>
            <person name="Elbers J.P."/>
            <person name="Rogers M.F."/>
            <person name="Perelman P.L."/>
            <person name="Proskuryakova A.A."/>
            <person name="Serdyukova N.A."/>
            <person name="Johnson W.E."/>
            <person name="Horin P."/>
            <person name="Corander J."/>
            <person name="Murphy D."/>
            <person name="Burger P.A."/>
        </authorList>
    </citation>
    <scope>NUCLEOTIDE SEQUENCE [LARGE SCALE GENOMIC DNA]</scope>
    <source>
        <strain evidence="1">Drom800</strain>
        <tissue evidence="1">Blood</tissue>
    </source>
</reference>
<evidence type="ECO:0000313" key="1">
    <source>
        <dbReference type="EMBL" id="KAB1266768.1"/>
    </source>
</evidence>
<dbReference type="Proteomes" id="UP000299084">
    <property type="component" value="Unassembled WGS sequence"/>
</dbReference>